<feature type="region of interest" description="Disordered" evidence="1">
    <location>
        <begin position="44"/>
        <end position="68"/>
    </location>
</feature>
<evidence type="ECO:0000313" key="2">
    <source>
        <dbReference type="EnsemblPlants" id="OB02G14570.1"/>
    </source>
</evidence>
<accession>J3L9Z0</accession>
<sequence length="137" mass="15193">MTVLLVPFLFEYLPKIYHAIRFLRPMQNASGYVYGLLRPLTAQTRQGQGDGHHSLTVPNPPAPTAAPQTAVRAPAVDRRPCPNPQAAASHELGGRGFLVEQEDFFMWFMECQQQLEIVALACTNSKMGEENLDILAV</sequence>
<dbReference type="Proteomes" id="UP000006038">
    <property type="component" value="Unassembled WGS sequence"/>
</dbReference>
<dbReference type="STRING" id="4533.J3L9Z0"/>
<reference evidence="2" key="1">
    <citation type="submission" date="2013-04" db="UniProtKB">
        <authorList>
            <consortium name="EnsemblPlants"/>
        </authorList>
    </citation>
    <scope>IDENTIFICATION</scope>
</reference>
<dbReference type="AlphaFoldDB" id="J3L9Z0"/>
<dbReference type="Gramene" id="OB02G14570.1">
    <property type="protein sequence ID" value="OB02G14570.1"/>
    <property type="gene ID" value="OB02G14570"/>
</dbReference>
<name>J3L9Z0_ORYBR</name>
<evidence type="ECO:0000256" key="1">
    <source>
        <dbReference type="SAM" id="MobiDB-lite"/>
    </source>
</evidence>
<proteinExistence type="predicted"/>
<keyword evidence="3" id="KW-1185">Reference proteome</keyword>
<protein>
    <submittedName>
        <fullName evidence="2">Uncharacterized protein</fullName>
    </submittedName>
</protein>
<evidence type="ECO:0000313" key="3">
    <source>
        <dbReference type="Proteomes" id="UP000006038"/>
    </source>
</evidence>
<organism evidence="2">
    <name type="scientific">Oryza brachyantha</name>
    <name type="common">malo sina</name>
    <dbReference type="NCBI Taxonomy" id="4533"/>
    <lineage>
        <taxon>Eukaryota</taxon>
        <taxon>Viridiplantae</taxon>
        <taxon>Streptophyta</taxon>
        <taxon>Embryophyta</taxon>
        <taxon>Tracheophyta</taxon>
        <taxon>Spermatophyta</taxon>
        <taxon>Magnoliopsida</taxon>
        <taxon>Liliopsida</taxon>
        <taxon>Poales</taxon>
        <taxon>Poaceae</taxon>
        <taxon>BOP clade</taxon>
        <taxon>Oryzoideae</taxon>
        <taxon>Oryzeae</taxon>
        <taxon>Oryzinae</taxon>
        <taxon>Oryza</taxon>
    </lineage>
</organism>
<dbReference type="EnsemblPlants" id="OB02G14570.1">
    <property type="protein sequence ID" value="OB02G14570.1"/>
    <property type="gene ID" value="OB02G14570"/>
</dbReference>
<dbReference type="HOGENOM" id="CLU_1868278_0_0_1"/>